<dbReference type="EMBL" id="MU006810">
    <property type="protein sequence ID" value="KAF2635116.1"/>
    <property type="molecule type" value="Genomic_DNA"/>
</dbReference>
<evidence type="ECO:0000313" key="1">
    <source>
        <dbReference type="EMBL" id="KAF2635116.1"/>
    </source>
</evidence>
<organism evidence="1 2">
    <name type="scientific">Massarina eburnea CBS 473.64</name>
    <dbReference type="NCBI Taxonomy" id="1395130"/>
    <lineage>
        <taxon>Eukaryota</taxon>
        <taxon>Fungi</taxon>
        <taxon>Dikarya</taxon>
        <taxon>Ascomycota</taxon>
        <taxon>Pezizomycotina</taxon>
        <taxon>Dothideomycetes</taxon>
        <taxon>Pleosporomycetidae</taxon>
        <taxon>Pleosporales</taxon>
        <taxon>Massarineae</taxon>
        <taxon>Massarinaceae</taxon>
        <taxon>Massarina</taxon>
    </lineage>
</organism>
<protein>
    <submittedName>
        <fullName evidence="1">Uncharacterized protein</fullName>
    </submittedName>
</protein>
<reference evidence="1" key="1">
    <citation type="journal article" date="2020" name="Stud. Mycol.">
        <title>101 Dothideomycetes genomes: a test case for predicting lifestyles and emergence of pathogens.</title>
        <authorList>
            <person name="Haridas S."/>
            <person name="Albert R."/>
            <person name="Binder M."/>
            <person name="Bloem J."/>
            <person name="Labutti K."/>
            <person name="Salamov A."/>
            <person name="Andreopoulos B."/>
            <person name="Baker S."/>
            <person name="Barry K."/>
            <person name="Bills G."/>
            <person name="Bluhm B."/>
            <person name="Cannon C."/>
            <person name="Castanera R."/>
            <person name="Culley D."/>
            <person name="Daum C."/>
            <person name="Ezra D."/>
            <person name="Gonzalez J."/>
            <person name="Henrissat B."/>
            <person name="Kuo A."/>
            <person name="Liang C."/>
            <person name="Lipzen A."/>
            <person name="Lutzoni F."/>
            <person name="Magnuson J."/>
            <person name="Mondo S."/>
            <person name="Nolan M."/>
            <person name="Ohm R."/>
            <person name="Pangilinan J."/>
            <person name="Park H.-J."/>
            <person name="Ramirez L."/>
            <person name="Alfaro M."/>
            <person name="Sun H."/>
            <person name="Tritt A."/>
            <person name="Yoshinaga Y."/>
            <person name="Zwiers L.-H."/>
            <person name="Turgeon B."/>
            <person name="Goodwin S."/>
            <person name="Spatafora J."/>
            <person name="Crous P."/>
            <person name="Grigoriev I."/>
        </authorList>
    </citation>
    <scope>NUCLEOTIDE SEQUENCE</scope>
    <source>
        <strain evidence="1">CBS 473.64</strain>
    </source>
</reference>
<keyword evidence="2" id="KW-1185">Reference proteome</keyword>
<proteinExistence type="predicted"/>
<sequence length="398" mass="45098">MSRLAGKNTVVSLIFNQDVNIDKSGDLTITVLSPIENGVRHVTDFLVSTQVCEKSPYLKPIIAMAEDPTEICLGEELKREGANKFGEKEGEDTEGVLVWLAHLHELTEEHMALLGLHEISITGIWHAIHMWNVFEHKKDMKALQPWFNKWCATNLVGKVLDLDTARLLALPCQIFDHAVGFATITRYLAYNHTGHIKACQQPKGCNANLTRLAPNDFLGPTNHARGGLKTALTKSLWKKAGDVLRFKQSKCNCWDATVGQYLGALVQLDAFPIEDVITHSSIREILERLKKFKYDWQPKCDICAGIDWLYVIKKTIVDTERYFDGLCLDCMDRSKPKGNCLDDKYWKANASGTGGRWDHRCRIKHNQPTWYVSWLGRDDTRQKLLKGASGGYRPMKDE</sequence>
<dbReference type="Proteomes" id="UP000799753">
    <property type="component" value="Unassembled WGS sequence"/>
</dbReference>
<name>A0A6A6RIH9_9PLEO</name>
<dbReference type="OrthoDB" id="268428at2759"/>
<dbReference type="AlphaFoldDB" id="A0A6A6RIH9"/>
<accession>A0A6A6RIH9</accession>
<evidence type="ECO:0000313" key="2">
    <source>
        <dbReference type="Proteomes" id="UP000799753"/>
    </source>
</evidence>
<gene>
    <name evidence="1" type="ORF">P280DRAFT_536617</name>
</gene>